<evidence type="ECO:0000313" key="1">
    <source>
        <dbReference type="EMBL" id="MBW8182164.1"/>
    </source>
</evidence>
<keyword evidence="2" id="KW-1185">Reference proteome</keyword>
<dbReference type="InterPro" id="IPR025566">
    <property type="entry name" value="DUF4331"/>
</dbReference>
<dbReference type="EMBL" id="JAHZST010000001">
    <property type="protein sequence ID" value="MBW8182164.1"/>
    <property type="molecule type" value="Genomic_DNA"/>
</dbReference>
<gene>
    <name evidence="1" type="ORF">K0625_00670</name>
</gene>
<name>A0ABS7DXU1_9GAMM</name>
<reference evidence="1 2" key="1">
    <citation type="submission" date="2021-07" db="EMBL/GenBank/DDBJ databases">
        <title>Shewanella sp. nov, isolated from SCS.</title>
        <authorList>
            <person name="Cao W.R."/>
        </authorList>
    </citation>
    <scope>NUCLEOTIDE SEQUENCE [LARGE SCALE GENOMIC DNA]</scope>
    <source>
        <strain evidence="1 2">NR704-98</strain>
    </source>
</reference>
<organism evidence="1 2">
    <name type="scientific">Shewanella nanhaiensis</name>
    <dbReference type="NCBI Taxonomy" id="2864872"/>
    <lineage>
        <taxon>Bacteria</taxon>
        <taxon>Pseudomonadati</taxon>
        <taxon>Pseudomonadota</taxon>
        <taxon>Gammaproteobacteria</taxon>
        <taxon>Alteromonadales</taxon>
        <taxon>Shewanellaceae</taxon>
        <taxon>Shewanella</taxon>
    </lineage>
</organism>
<protein>
    <submittedName>
        <fullName evidence="1">DUF4331 domain-containing protein</fullName>
    </submittedName>
</protein>
<comment type="caution">
    <text evidence="1">The sequence shown here is derived from an EMBL/GenBank/DDBJ whole genome shotgun (WGS) entry which is preliminary data.</text>
</comment>
<evidence type="ECO:0000313" key="2">
    <source>
        <dbReference type="Proteomes" id="UP001195963"/>
    </source>
</evidence>
<dbReference type="RefSeq" id="WP_220107902.1">
    <property type="nucleotide sequence ID" value="NZ_JAHZST010000001.1"/>
</dbReference>
<proteinExistence type="predicted"/>
<dbReference type="Pfam" id="PF14224">
    <property type="entry name" value="DUF4331"/>
    <property type="match status" value="2"/>
</dbReference>
<dbReference type="Proteomes" id="UP001195963">
    <property type="component" value="Unassembled WGS sequence"/>
</dbReference>
<accession>A0ABS7DXU1</accession>
<sequence length="358" mass="39392">MPAYINRLKIGLITSALVLLTGIAFQMTPVFASHHFESELSIKYPQFDLTDMFVFESEKSGYTAFMMNINPTTGKDGSAAFGENGVYNFHIASDKAFKKAGMTITAYLDKGKLVFGIADGANQAVGTKGKEFGRASVGKEAKFNNGIRVWSGAAHDTFVGNSEGIIGFMTKLLGEGQLALSSFDKGVDLFKDFQSSVILVEIPNKMLPKQIYVYASTAMYNVDQWVQVNRLAHPLMTHMFMVNNKMEISEHTQHRPDSDSTRAYAVSGTVLRAVTLDKKLPNPVEYADSVAAKLLPDMIPYSVGTEAAYTFEKINGRKPSDDAMDAALSIFVGRKVSDNANTFNRHPTQFPYVKPVKK</sequence>